<dbReference type="EMBL" id="LSSK01000678">
    <property type="protein sequence ID" value="OMH82367.1"/>
    <property type="molecule type" value="Genomic_DNA"/>
</dbReference>
<gene>
    <name evidence="3" type="ORF">AX774_g3454</name>
    <name evidence="2" type="ORF">AX774_g4143</name>
    <name evidence="1" type="ORF">AX774_g6474</name>
</gene>
<protein>
    <submittedName>
        <fullName evidence="1">Uncharacterized protein</fullName>
    </submittedName>
</protein>
<comment type="caution">
    <text evidence="1">The sequence shown here is derived from an EMBL/GenBank/DDBJ whole genome shotgun (WGS) entry which is preliminary data.</text>
</comment>
<evidence type="ECO:0000313" key="1">
    <source>
        <dbReference type="EMBL" id="OMH80088.1"/>
    </source>
</evidence>
<keyword evidence="4" id="KW-1185">Reference proteome</keyword>
<evidence type="ECO:0000313" key="4">
    <source>
        <dbReference type="Proteomes" id="UP000188320"/>
    </source>
</evidence>
<reference evidence="4" key="2">
    <citation type="submission" date="2017-01" db="EMBL/GenBank/DDBJ databases">
        <authorList>
            <person name="Wang Y."/>
            <person name="White M."/>
            <person name="Kvist S."/>
            <person name="Moncalvo J.-M."/>
        </authorList>
    </citation>
    <scope>NUCLEOTIDE SEQUENCE [LARGE SCALE GENOMIC DNA]</scope>
    <source>
        <strain evidence="4">COL-18-3</strain>
    </source>
</reference>
<reference evidence="1" key="1">
    <citation type="submission" date="2017-01" db="EMBL/GenBank/DDBJ databases">
        <authorList>
            <person name="Mah S.A."/>
            <person name="Swanson W.J."/>
            <person name="Moy G.W."/>
            <person name="Vacquier V.D."/>
        </authorList>
    </citation>
    <scope>NUCLEOTIDE SEQUENCE [LARGE SCALE GENOMIC DNA]</scope>
    <source>
        <strain evidence="1">COL-18-3</strain>
    </source>
</reference>
<sequence>MAYLLPDTTAGLVKKTWYKLGSEESYEKVENEVKLILRHRKYVWTFTEQKTSQLRDALSNTDLASFVSAR</sequence>
<name>A0A1R1PGM7_ZANCU</name>
<dbReference type="Proteomes" id="UP000188320">
    <property type="component" value="Unassembled WGS sequence"/>
</dbReference>
<organism evidence="1 4">
    <name type="scientific">Zancudomyces culisetae</name>
    <name type="common">Gut fungus</name>
    <name type="synonym">Smittium culisetae</name>
    <dbReference type="NCBI Taxonomy" id="1213189"/>
    <lineage>
        <taxon>Eukaryota</taxon>
        <taxon>Fungi</taxon>
        <taxon>Fungi incertae sedis</taxon>
        <taxon>Zoopagomycota</taxon>
        <taxon>Kickxellomycotina</taxon>
        <taxon>Harpellomycetes</taxon>
        <taxon>Harpellales</taxon>
        <taxon>Legeriomycetaceae</taxon>
        <taxon>Zancudomyces</taxon>
    </lineage>
</organism>
<evidence type="ECO:0000313" key="2">
    <source>
        <dbReference type="EMBL" id="OMH82367.1"/>
    </source>
</evidence>
<evidence type="ECO:0000313" key="3">
    <source>
        <dbReference type="EMBL" id="OMH83053.1"/>
    </source>
</evidence>
<dbReference type="AlphaFoldDB" id="A0A1R1PGM7"/>
<dbReference type="EMBL" id="LSSK01000524">
    <property type="protein sequence ID" value="OMH83053.1"/>
    <property type="molecule type" value="Genomic_DNA"/>
</dbReference>
<proteinExistence type="predicted"/>
<dbReference type="EMBL" id="LSSK01001310">
    <property type="protein sequence ID" value="OMH80088.1"/>
    <property type="molecule type" value="Genomic_DNA"/>
</dbReference>
<accession>A0A1R1PGM7</accession>